<dbReference type="Gene3D" id="1.20.1440.90">
    <property type="entry name" value="Phosphoenolpyruvate/pyruvate domain"/>
    <property type="match status" value="1"/>
</dbReference>
<accession>A0A447PRN3</accession>
<dbReference type="InterPro" id="IPR033129">
    <property type="entry name" value="PEPCASE_His_AS"/>
</dbReference>
<protein>
    <recommendedName>
        <fullName evidence="2">Phosphoenolpyruvate carboxylase</fullName>
    </recommendedName>
</protein>
<sequence>MATQSWLEARLKGEKLPKPDGLLTQNEQLWEPLYACYQSLQACGMGIIANGELLDTLRRVKCFGVPLVRIDIRQESTRHTEALGEITRYLGIGDYESWSEADKQAFLIRELNSKRPLLPRNWEPSNDTREVLETCKVIAEAPKGSIAAYVISMAKTPSDVLAVHLLLKEAGIGFAMPVAPLFETLDDLNNADDVMTQLLNIDWYRGLIQGKQMVMIGYSDSAKDAGVMAASWAQYQAQDALIKNL</sequence>
<keyword evidence="4" id="KW-0670">Pyruvate</keyword>
<evidence type="ECO:0000256" key="3">
    <source>
        <dbReference type="PROSITE-ProRule" id="PRU10112"/>
    </source>
</evidence>
<evidence type="ECO:0000313" key="4">
    <source>
        <dbReference type="EMBL" id="VEA41706.1"/>
    </source>
</evidence>
<dbReference type="GO" id="GO:0015977">
    <property type="term" value="P:carbon fixation"/>
    <property type="evidence" value="ECO:0007669"/>
    <property type="project" value="InterPro"/>
</dbReference>
<dbReference type="PANTHER" id="PTHR30523">
    <property type="entry name" value="PHOSPHOENOLPYRUVATE CARBOXYLASE"/>
    <property type="match status" value="1"/>
</dbReference>
<proteinExistence type="predicted"/>
<dbReference type="PRINTS" id="PR00150">
    <property type="entry name" value="PEPCARBXLASE"/>
</dbReference>
<comment type="function">
    <text evidence="1">Forms oxaloacetate, a four-carbon dicarboxylic acid source for the tricarboxylic acid cycle.</text>
</comment>
<evidence type="ECO:0000313" key="5">
    <source>
        <dbReference type="Proteomes" id="UP000277214"/>
    </source>
</evidence>
<dbReference type="GO" id="GO:0006099">
    <property type="term" value="P:tricarboxylic acid cycle"/>
    <property type="evidence" value="ECO:0007669"/>
    <property type="project" value="InterPro"/>
</dbReference>
<dbReference type="AlphaFoldDB" id="A0A447PRN3"/>
<dbReference type="Pfam" id="PF00311">
    <property type="entry name" value="PEPcase"/>
    <property type="match status" value="1"/>
</dbReference>
<evidence type="ECO:0000256" key="2">
    <source>
        <dbReference type="ARBA" id="ARBA00022419"/>
    </source>
</evidence>
<dbReference type="SUPFAM" id="SSF51621">
    <property type="entry name" value="Phosphoenolpyruvate/pyruvate domain"/>
    <property type="match status" value="1"/>
</dbReference>
<dbReference type="GO" id="GO:0008964">
    <property type="term" value="F:phosphoenolpyruvate carboxylase activity"/>
    <property type="evidence" value="ECO:0007669"/>
    <property type="project" value="InterPro"/>
</dbReference>
<dbReference type="EMBL" id="LR134149">
    <property type="protein sequence ID" value="VEA41706.1"/>
    <property type="molecule type" value="Genomic_DNA"/>
</dbReference>
<dbReference type="PANTHER" id="PTHR30523:SF6">
    <property type="entry name" value="PHOSPHOENOLPYRUVATE CARBOXYLASE"/>
    <property type="match status" value="1"/>
</dbReference>
<dbReference type="InterPro" id="IPR015813">
    <property type="entry name" value="Pyrv/PenolPyrv_kinase-like_dom"/>
</dbReference>
<organism evidence="4 5">
    <name type="scientific">Salmonella enterica I</name>
    <dbReference type="NCBI Taxonomy" id="59201"/>
    <lineage>
        <taxon>Bacteria</taxon>
        <taxon>Pseudomonadati</taxon>
        <taxon>Pseudomonadota</taxon>
        <taxon>Gammaproteobacteria</taxon>
        <taxon>Enterobacterales</taxon>
        <taxon>Enterobacteriaceae</taxon>
        <taxon>Salmonella</taxon>
    </lineage>
</organism>
<dbReference type="Proteomes" id="UP000277214">
    <property type="component" value="Chromosome 1"/>
</dbReference>
<evidence type="ECO:0000256" key="1">
    <source>
        <dbReference type="ARBA" id="ARBA00003670"/>
    </source>
</evidence>
<reference evidence="4 5" key="1">
    <citation type="submission" date="2018-12" db="EMBL/GenBank/DDBJ databases">
        <authorList>
            <consortium name="Pathogen Informatics"/>
        </authorList>
    </citation>
    <scope>NUCLEOTIDE SEQUENCE [LARGE SCALE GENOMIC DNA]</scope>
    <source>
        <strain evidence="4 5">NCTC8272</strain>
    </source>
</reference>
<gene>
    <name evidence="4" type="primary">ppc_2</name>
    <name evidence="4" type="ORF">NCTC8272_04040</name>
</gene>
<dbReference type="PROSITE" id="PS00393">
    <property type="entry name" value="PEPCASE_2"/>
    <property type="match status" value="1"/>
</dbReference>
<keyword evidence="4" id="KW-0456">Lyase</keyword>
<name>A0A447PRN3_SALET</name>
<dbReference type="InterPro" id="IPR021135">
    <property type="entry name" value="PEP_COase"/>
</dbReference>
<feature type="active site" evidence="3">
    <location>
        <position position="223"/>
    </location>
</feature>
<dbReference type="GO" id="GO:0005829">
    <property type="term" value="C:cytosol"/>
    <property type="evidence" value="ECO:0007669"/>
    <property type="project" value="TreeGrafter"/>
</dbReference>